<dbReference type="KEGG" id="ton:TON_0457"/>
<dbReference type="HOGENOM" id="CLU_2534861_0_0_2"/>
<protein>
    <submittedName>
        <fullName evidence="1">Uncharacterized protein</fullName>
    </submittedName>
</protein>
<dbReference type="PATRIC" id="fig|523850.10.peg.459"/>
<dbReference type="RefSeq" id="WP_012571414.1">
    <property type="nucleotide sequence ID" value="NC_011529.1"/>
</dbReference>
<dbReference type="eggNOG" id="arCOG05769">
    <property type="taxonomic scope" value="Archaea"/>
</dbReference>
<keyword evidence="2" id="KW-1185">Reference proteome</keyword>
<dbReference type="AlphaFoldDB" id="B6YU00"/>
<organism evidence="1 2">
    <name type="scientific">Thermococcus onnurineus (strain NA1)</name>
    <dbReference type="NCBI Taxonomy" id="523850"/>
    <lineage>
        <taxon>Archaea</taxon>
        <taxon>Methanobacteriati</taxon>
        <taxon>Methanobacteriota</taxon>
        <taxon>Thermococci</taxon>
        <taxon>Thermococcales</taxon>
        <taxon>Thermococcaceae</taxon>
        <taxon>Thermococcus</taxon>
    </lineage>
</organism>
<dbReference type="Proteomes" id="UP000002727">
    <property type="component" value="Chromosome"/>
</dbReference>
<evidence type="ECO:0000313" key="1">
    <source>
        <dbReference type="EMBL" id="ACJ15942.1"/>
    </source>
</evidence>
<gene>
    <name evidence="1" type="ordered locus">TON_0457</name>
</gene>
<evidence type="ECO:0000313" key="2">
    <source>
        <dbReference type="Proteomes" id="UP000002727"/>
    </source>
</evidence>
<accession>B6YU00</accession>
<reference evidence="1 2" key="1">
    <citation type="journal article" date="2008" name="J. Bacteriol.">
        <title>The complete genome sequence of Thermococcus onnurineus NA1 reveals a mixed heterotrophic and carboxydotrophic metabolism.</title>
        <authorList>
            <person name="Lee H.S."/>
            <person name="Kang S.G."/>
            <person name="Bae S.S."/>
            <person name="Lim J.K."/>
            <person name="Cho Y."/>
            <person name="Kim Y.J."/>
            <person name="Jeon J.H."/>
            <person name="Cha S.S."/>
            <person name="Kwon K.K."/>
            <person name="Kim H.T."/>
            <person name="Park C.J."/>
            <person name="Lee H.W."/>
            <person name="Kim S.I."/>
            <person name="Chun J."/>
            <person name="Colwell R.R."/>
            <person name="Kim S.J."/>
            <person name="Lee J.H."/>
        </authorList>
    </citation>
    <scope>NUCLEOTIDE SEQUENCE [LARGE SCALE GENOMIC DNA]</scope>
    <source>
        <strain evidence="1 2">NA1</strain>
    </source>
</reference>
<dbReference type="OrthoDB" id="84876at2157"/>
<sequence length="87" mass="9859">MLVKKRGIFTEEDARKVIEIANSENVTEIIVMAESVTEEAKRRLWDYARGVQLMADLTGEDRSVRVEILEGYVSDKVKGIDLSEVSE</sequence>
<proteinExistence type="predicted"/>
<dbReference type="STRING" id="523850.TON_0457"/>
<name>B6YU00_THEON</name>
<dbReference type="EMBL" id="CP000855">
    <property type="protein sequence ID" value="ACJ15942.1"/>
    <property type="molecule type" value="Genomic_DNA"/>
</dbReference>
<dbReference type="GeneID" id="7016752"/>